<sequence length="113" mass="12995">MSLEDGHQRFKHTPRNVTLSDGSTVNISTDEGANVFLRDENSGCDVFISSTLKKIKKICNEKRLNCNEKAMLKEGWAFLSAFAIHADRDLFRAKIPRTEIQFWLEHIIDDLKK</sequence>
<organism evidence="2 3">
    <name type="scientific">Cylindrotheca closterium</name>
    <dbReference type="NCBI Taxonomy" id="2856"/>
    <lineage>
        <taxon>Eukaryota</taxon>
        <taxon>Sar</taxon>
        <taxon>Stramenopiles</taxon>
        <taxon>Ochrophyta</taxon>
        <taxon>Bacillariophyta</taxon>
        <taxon>Bacillariophyceae</taxon>
        <taxon>Bacillariophycidae</taxon>
        <taxon>Bacillariales</taxon>
        <taxon>Bacillariaceae</taxon>
        <taxon>Cylindrotheca</taxon>
    </lineage>
</organism>
<evidence type="ECO:0000256" key="1">
    <source>
        <dbReference type="SAM" id="MobiDB-lite"/>
    </source>
</evidence>
<comment type="caution">
    <text evidence="2">The sequence shown here is derived from an EMBL/GenBank/DDBJ whole genome shotgun (WGS) entry which is preliminary data.</text>
</comment>
<dbReference type="EMBL" id="CAKOGP040001261">
    <property type="protein sequence ID" value="CAJ1944861.1"/>
    <property type="molecule type" value="Genomic_DNA"/>
</dbReference>
<evidence type="ECO:0000313" key="2">
    <source>
        <dbReference type="EMBL" id="CAJ1944861.1"/>
    </source>
</evidence>
<dbReference type="AlphaFoldDB" id="A0AAD2CSA1"/>
<protein>
    <submittedName>
        <fullName evidence="2">Uncharacterized protein</fullName>
    </submittedName>
</protein>
<name>A0AAD2CSA1_9STRA</name>
<dbReference type="Proteomes" id="UP001295423">
    <property type="component" value="Unassembled WGS sequence"/>
</dbReference>
<accession>A0AAD2CSA1</accession>
<proteinExistence type="predicted"/>
<keyword evidence="3" id="KW-1185">Reference proteome</keyword>
<reference evidence="2" key="1">
    <citation type="submission" date="2023-08" db="EMBL/GenBank/DDBJ databases">
        <authorList>
            <person name="Audoor S."/>
            <person name="Bilcke G."/>
        </authorList>
    </citation>
    <scope>NUCLEOTIDE SEQUENCE</scope>
</reference>
<feature type="region of interest" description="Disordered" evidence="1">
    <location>
        <begin position="1"/>
        <end position="23"/>
    </location>
</feature>
<gene>
    <name evidence="2" type="ORF">CYCCA115_LOCUS9086</name>
</gene>
<evidence type="ECO:0000313" key="3">
    <source>
        <dbReference type="Proteomes" id="UP001295423"/>
    </source>
</evidence>